<evidence type="ECO:0000313" key="2">
    <source>
        <dbReference type="Proteomes" id="UP000235387"/>
    </source>
</evidence>
<comment type="caution">
    <text evidence="1">The sequence shown here is derived from an EMBL/GenBank/DDBJ whole genome shotgun (WGS) entry which is preliminary data.</text>
</comment>
<organism evidence="1 2">
    <name type="scientific">Enterovibrio norvegicus</name>
    <dbReference type="NCBI Taxonomy" id="188144"/>
    <lineage>
        <taxon>Bacteria</taxon>
        <taxon>Pseudomonadati</taxon>
        <taxon>Pseudomonadota</taxon>
        <taxon>Gammaproteobacteria</taxon>
        <taxon>Vibrionales</taxon>
        <taxon>Vibrionaceae</taxon>
        <taxon>Enterovibrio</taxon>
    </lineage>
</organism>
<proteinExistence type="predicted"/>
<sequence>MTHDGLLLRFKEALENVTAGKSEKNRIFKAAIIPAARFYGAEITVQVFACPHAKRQNNS</sequence>
<evidence type="ECO:0000313" key="1">
    <source>
        <dbReference type="EMBL" id="PMN92122.1"/>
    </source>
</evidence>
<protein>
    <submittedName>
        <fullName evidence="1">Uncharacterized protein</fullName>
    </submittedName>
</protein>
<name>A0A2N7LB66_9GAMM</name>
<dbReference type="Proteomes" id="UP000235387">
    <property type="component" value="Unassembled WGS sequence"/>
</dbReference>
<reference evidence="2" key="1">
    <citation type="submission" date="2016-07" db="EMBL/GenBank/DDBJ databases">
        <title>Nontailed viruses are major unrecognized killers of bacteria in the ocean.</title>
        <authorList>
            <person name="Kauffman K."/>
            <person name="Hussain F."/>
            <person name="Yang J."/>
            <person name="Arevalo P."/>
            <person name="Brown J."/>
            <person name="Cutler M."/>
            <person name="Kelly L."/>
            <person name="Polz M.F."/>
        </authorList>
    </citation>
    <scope>NUCLEOTIDE SEQUENCE [LARGE SCALE GENOMIC DNA]</scope>
    <source>
        <strain evidence="2">10N.261.45.A10</strain>
    </source>
</reference>
<accession>A0A2N7LB66</accession>
<dbReference type="AlphaFoldDB" id="A0A2N7LB66"/>
<dbReference type="EMBL" id="MDAL01000019">
    <property type="protein sequence ID" value="PMN92122.1"/>
    <property type="molecule type" value="Genomic_DNA"/>
</dbReference>
<gene>
    <name evidence="1" type="ORF">BCT23_16010</name>
</gene>